<dbReference type="RefSeq" id="WP_082633477.1">
    <property type="nucleotide sequence ID" value="NZ_LN885086.1"/>
</dbReference>
<dbReference type="InterPro" id="IPR032720">
    <property type="entry name" value="Cys_rich_CWC"/>
</dbReference>
<dbReference type="EMBL" id="LN885086">
    <property type="protein sequence ID" value="CUQ65320.1"/>
    <property type="molecule type" value="Genomic_DNA"/>
</dbReference>
<evidence type="ECO:0008006" key="3">
    <source>
        <dbReference type="Google" id="ProtNLM"/>
    </source>
</evidence>
<dbReference type="Proteomes" id="UP000066284">
    <property type="component" value="Chromosome 1"/>
</dbReference>
<dbReference type="AlphaFoldDB" id="A0A0S4KQ59"/>
<proteinExistence type="predicted"/>
<dbReference type="OrthoDB" id="5625686at2"/>
<sequence>MSADPRDPSVCPLCDRPNGCGLAAGMGDCWCFDLSVPSDKRDAPPCEASHDTCLCRVCLSELGRPAAALRTMAESIRRWR</sequence>
<organism evidence="1 2">
    <name type="scientific">Candidatus Nitrospira inopinata</name>
    <dbReference type="NCBI Taxonomy" id="1715989"/>
    <lineage>
        <taxon>Bacteria</taxon>
        <taxon>Pseudomonadati</taxon>
        <taxon>Nitrospirota</taxon>
        <taxon>Nitrospiria</taxon>
        <taxon>Nitrospirales</taxon>
        <taxon>Nitrospiraceae</taxon>
        <taxon>Nitrospira</taxon>
    </lineage>
</organism>
<reference evidence="2" key="1">
    <citation type="submission" date="2015-09" db="EMBL/GenBank/DDBJ databases">
        <authorList>
            <person name="Daims H."/>
        </authorList>
    </citation>
    <scope>NUCLEOTIDE SEQUENCE [LARGE SCALE GENOMIC DNA]</scope>
</reference>
<protein>
    <recommendedName>
        <fullName evidence="3">Cysteine-rich CWC</fullName>
    </recommendedName>
</protein>
<accession>A0A0S4KQ59</accession>
<name>A0A0S4KQ59_9BACT</name>
<dbReference type="STRING" id="1715989.NITINOP_0344"/>
<dbReference type="KEGG" id="nio:NITINOP_0344"/>
<evidence type="ECO:0000313" key="1">
    <source>
        <dbReference type="EMBL" id="CUQ65320.1"/>
    </source>
</evidence>
<evidence type="ECO:0000313" key="2">
    <source>
        <dbReference type="Proteomes" id="UP000066284"/>
    </source>
</evidence>
<keyword evidence="2" id="KW-1185">Reference proteome</keyword>
<gene>
    <name evidence="1" type="ORF">NITINOP_0344</name>
</gene>
<dbReference type="Pfam" id="PF14375">
    <property type="entry name" value="Cys_rich_CWC"/>
    <property type="match status" value="1"/>
</dbReference>